<keyword evidence="2" id="KW-1185">Reference proteome</keyword>
<dbReference type="SUPFAM" id="SSF52047">
    <property type="entry name" value="RNI-like"/>
    <property type="match status" value="1"/>
</dbReference>
<dbReference type="Proteomes" id="UP000279236">
    <property type="component" value="Unassembled WGS sequence"/>
</dbReference>
<dbReference type="OrthoDB" id="2585512at2759"/>
<dbReference type="InterPro" id="IPR032675">
    <property type="entry name" value="LRR_dom_sf"/>
</dbReference>
<proteinExistence type="predicted"/>
<dbReference type="STRING" id="105984.A0A427XQQ6"/>
<dbReference type="Gene3D" id="3.80.10.10">
    <property type="entry name" value="Ribonuclease Inhibitor"/>
    <property type="match status" value="1"/>
</dbReference>
<accession>A0A427XQQ6</accession>
<evidence type="ECO:0000313" key="2">
    <source>
        <dbReference type="Proteomes" id="UP000279236"/>
    </source>
</evidence>
<sequence>MEDEFHGLGTIQVEPQRRPLGLDKMFLRARNWKHGTPSAPIRPPSPPPGEVHLALPAPLHEGDMVSPLAGLFQYPELVPLVLEELKRPGELATAARVCSQWNMIARRRLYANVWVRPWEDAPKRKLLGLFTTLNESPALCKMVRSLDVRFFPLDMQGDLRVELEDAILNALSNMTNIEKLVWTRDRSISSELFQVITSLKHLTYLELSGHSTHYFDPHMLRDMHALRDLRVMMPDTTFRAALPSVIKDLCARPGGGLHGLALVCKSFNLINDQMLAELAPFLSQLKRLMLIGATRVSRVGVYELLRAADGLEELVLDAPPHSELVDLSDAPPLDSLHTFSLSFPAPNGRAVLQPGDMPVIRPTDTLRALELNLSSTGPGGGQRQRILPIPALATLQEQIDFTRLTRLALLNLVIDQDTLAAILASTPALQELYIAIATKTTLTTPALDGVPLRILHANAPEQTGPSRADLAFVASILPKLEQIGSLNRVYEVHRRYDGAEHYVDLARWSQVTTPGYFQVWRP</sequence>
<reference evidence="1 2" key="1">
    <citation type="submission" date="2018-11" db="EMBL/GenBank/DDBJ databases">
        <title>Genome sequence of Apiotrichum porosum DSM 27194.</title>
        <authorList>
            <person name="Aliyu H."/>
            <person name="Gorte O."/>
            <person name="Ochsenreither K."/>
        </authorList>
    </citation>
    <scope>NUCLEOTIDE SEQUENCE [LARGE SCALE GENOMIC DNA]</scope>
    <source>
        <strain evidence="1 2">DSM 27194</strain>
    </source>
</reference>
<name>A0A427XQQ6_9TREE</name>
<evidence type="ECO:0008006" key="3">
    <source>
        <dbReference type="Google" id="ProtNLM"/>
    </source>
</evidence>
<organism evidence="1 2">
    <name type="scientific">Apiotrichum porosum</name>
    <dbReference type="NCBI Taxonomy" id="105984"/>
    <lineage>
        <taxon>Eukaryota</taxon>
        <taxon>Fungi</taxon>
        <taxon>Dikarya</taxon>
        <taxon>Basidiomycota</taxon>
        <taxon>Agaricomycotina</taxon>
        <taxon>Tremellomycetes</taxon>
        <taxon>Trichosporonales</taxon>
        <taxon>Trichosporonaceae</taxon>
        <taxon>Apiotrichum</taxon>
    </lineage>
</organism>
<dbReference type="GeneID" id="39593120"/>
<dbReference type="AlphaFoldDB" id="A0A427XQQ6"/>
<evidence type="ECO:0000313" key="1">
    <source>
        <dbReference type="EMBL" id="RSH81143.1"/>
    </source>
</evidence>
<protein>
    <recommendedName>
        <fullName evidence="3">F-box domain-containing protein</fullName>
    </recommendedName>
</protein>
<dbReference type="RefSeq" id="XP_028475862.1">
    <property type="nucleotide sequence ID" value="XM_028623888.1"/>
</dbReference>
<gene>
    <name evidence="1" type="ORF">EHS24_008577</name>
</gene>
<dbReference type="EMBL" id="RSCE01000007">
    <property type="protein sequence ID" value="RSH81143.1"/>
    <property type="molecule type" value="Genomic_DNA"/>
</dbReference>
<comment type="caution">
    <text evidence="1">The sequence shown here is derived from an EMBL/GenBank/DDBJ whole genome shotgun (WGS) entry which is preliminary data.</text>
</comment>